<dbReference type="EMBL" id="MJEQ01001128">
    <property type="protein sequence ID" value="OIT32108.1"/>
    <property type="molecule type" value="Genomic_DNA"/>
</dbReference>
<keyword evidence="8" id="KW-0010">Activator</keyword>
<dbReference type="GO" id="GO:0016020">
    <property type="term" value="C:membrane"/>
    <property type="evidence" value="ECO:0007669"/>
    <property type="project" value="UniProtKB-SubCell"/>
</dbReference>
<dbReference type="OrthoDB" id="737278at2759"/>
<feature type="compositionally biased region" description="Basic and acidic residues" evidence="11">
    <location>
        <begin position="550"/>
        <end position="570"/>
    </location>
</feature>
<dbReference type="GeneID" id="109207787"/>
<keyword evidence="5" id="KW-0805">Transcription regulation</keyword>
<dbReference type="GO" id="GO:0000976">
    <property type="term" value="F:transcription cis-regulatory region binding"/>
    <property type="evidence" value="ECO:0007669"/>
    <property type="project" value="UniProtKB-ARBA"/>
</dbReference>
<proteinExistence type="predicted"/>
<evidence type="ECO:0000256" key="8">
    <source>
        <dbReference type="ARBA" id="ARBA00023159"/>
    </source>
</evidence>
<dbReference type="InterPro" id="IPR003441">
    <property type="entry name" value="NAC-dom"/>
</dbReference>
<feature type="transmembrane region" description="Helical" evidence="12">
    <location>
        <begin position="615"/>
        <end position="637"/>
    </location>
</feature>
<evidence type="ECO:0000256" key="10">
    <source>
        <dbReference type="ARBA" id="ARBA00023242"/>
    </source>
</evidence>
<evidence type="ECO:0000256" key="7">
    <source>
        <dbReference type="ARBA" id="ARBA00023136"/>
    </source>
</evidence>
<dbReference type="InterPro" id="IPR036093">
    <property type="entry name" value="NAC_dom_sf"/>
</dbReference>
<keyword evidence="4 12" id="KW-1133">Transmembrane helix</keyword>
<evidence type="ECO:0000256" key="1">
    <source>
        <dbReference type="ARBA" id="ARBA00004123"/>
    </source>
</evidence>
<evidence type="ECO:0000256" key="9">
    <source>
        <dbReference type="ARBA" id="ARBA00023163"/>
    </source>
</evidence>
<evidence type="ECO:0000256" key="5">
    <source>
        <dbReference type="ARBA" id="ARBA00023015"/>
    </source>
</evidence>
<feature type="domain" description="NAC" evidence="13">
    <location>
        <begin position="28"/>
        <end position="179"/>
    </location>
</feature>
<dbReference type="Pfam" id="PF02365">
    <property type="entry name" value="NAM"/>
    <property type="match status" value="1"/>
</dbReference>
<evidence type="ECO:0000256" key="6">
    <source>
        <dbReference type="ARBA" id="ARBA00023125"/>
    </source>
</evidence>
<evidence type="ECO:0000256" key="4">
    <source>
        <dbReference type="ARBA" id="ARBA00022989"/>
    </source>
</evidence>
<keyword evidence="3 12" id="KW-0812">Transmembrane</keyword>
<comment type="caution">
    <text evidence="14">The sequence shown here is derived from an EMBL/GenBank/DDBJ whole genome shotgun (WGS) entry which is preliminary data.</text>
</comment>
<evidence type="ECO:0000313" key="15">
    <source>
        <dbReference type="Proteomes" id="UP000187609"/>
    </source>
</evidence>
<feature type="compositionally biased region" description="Polar residues" evidence="11">
    <location>
        <begin position="477"/>
        <end position="488"/>
    </location>
</feature>
<keyword evidence="9" id="KW-0804">Transcription</keyword>
<dbReference type="SMR" id="A0A314KRX5"/>
<dbReference type="FunFam" id="2.170.150.80:FF:000002">
    <property type="entry name" value="Nac domain-containing protein 86"/>
    <property type="match status" value="1"/>
</dbReference>
<dbReference type="Gramene" id="OIT32108">
    <property type="protein sequence ID" value="OIT32108"/>
    <property type="gene ID" value="A4A49_22643"/>
</dbReference>
<gene>
    <name evidence="14" type="primary">NAC062_0</name>
    <name evidence="14" type="ORF">A4A49_22643</name>
</gene>
<organism evidence="14 15">
    <name type="scientific">Nicotiana attenuata</name>
    <name type="common">Coyote tobacco</name>
    <dbReference type="NCBI Taxonomy" id="49451"/>
    <lineage>
        <taxon>Eukaryota</taxon>
        <taxon>Viridiplantae</taxon>
        <taxon>Streptophyta</taxon>
        <taxon>Embryophyta</taxon>
        <taxon>Tracheophyta</taxon>
        <taxon>Spermatophyta</taxon>
        <taxon>Magnoliopsida</taxon>
        <taxon>eudicotyledons</taxon>
        <taxon>Gunneridae</taxon>
        <taxon>Pentapetalae</taxon>
        <taxon>asterids</taxon>
        <taxon>lamiids</taxon>
        <taxon>Solanales</taxon>
        <taxon>Solanaceae</taxon>
        <taxon>Nicotianoideae</taxon>
        <taxon>Nicotianeae</taxon>
        <taxon>Nicotiana</taxon>
    </lineage>
</organism>
<accession>A0A314KRX5</accession>
<dbReference type="PANTHER" id="PTHR31744">
    <property type="entry name" value="PROTEIN CUP-SHAPED COTYLEDON 2-RELATED"/>
    <property type="match status" value="1"/>
</dbReference>
<dbReference type="PROSITE" id="PS51005">
    <property type="entry name" value="NAC"/>
    <property type="match status" value="1"/>
</dbReference>
<dbReference type="Gene3D" id="2.170.150.80">
    <property type="entry name" value="NAC domain"/>
    <property type="match status" value="1"/>
</dbReference>
<evidence type="ECO:0000256" key="12">
    <source>
        <dbReference type="SAM" id="Phobius"/>
    </source>
</evidence>
<sequence length="641" mass="70988">MMAVLPGDNVIAVLPVDKQMGIPPLNTLPVGYRFRPTDEELVNHYLRLKINGADSEVSVIREVDICKLEPWDLPDMSVVESNDNEWFFFCPKDRKYQNGQRLNRATERGYWKATGKDRNIATKKGAKIGMKKTLVYYIGRAPEGKRTHWVIHEYRATDKSLDGSHPGQGAFVLCRLFKKNDLKQDEHVESSNLDDAELNATVAKSPTEGDLSEAATPLAVIQAFSDSDKSYAAKLPKGEMYGKQLPIESHSNSCIADDTEDQMLDITSIPPDMELEKALGNFCDPSMQPLDWKIFSPLHSQLQVELGSSYLQTPMNNGIGAYQKDVQFQYGTNAFDINEFLDSVIINSDEFSCEDSGQELASHRFDAQFCGLPGAPIKDSGSCSESEAEVTQRLVEPDFFEPEVLLGNFDRETAVKREVNSIGATVQEARGSAPYVRHDHAMGNLDFFQHSYPGQNVYPAGYGAIQVPNFPSVEQSGGYSNVVSSDSGSGTGIKLRPRQMQNQSDDRQFRTQGTANRRIRLQVKLQVGPVESRSHTDSSQGPESHQAVTEAEKASDEHSSSTSDETRDTTCGEYGVSGEADDLSTPVKDAYDSPVQDTADVSLKTTTKLSSSSRLYMSMVLVVVSLLVVFVGVWEYFRVRV</sequence>
<evidence type="ECO:0000256" key="11">
    <source>
        <dbReference type="SAM" id="MobiDB-lite"/>
    </source>
</evidence>
<keyword evidence="15" id="KW-1185">Reference proteome</keyword>
<dbReference type="GO" id="GO:0005634">
    <property type="term" value="C:nucleus"/>
    <property type="evidence" value="ECO:0007669"/>
    <property type="project" value="UniProtKB-SubCell"/>
</dbReference>
<dbReference type="GO" id="GO:0006355">
    <property type="term" value="P:regulation of DNA-templated transcription"/>
    <property type="evidence" value="ECO:0007669"/>
    <property type="project" value="InterPro"/>
</dbReference>
<evidence type="ECO:0000313" key="14">
    <source>
        <dbReference type="EMBL" id="OIT32108.1"/>
    </source>
</evidence>
<feature type="region of interest" description="Disordered" evidence="11">
    <location>
        <begin position="477"/>
        <end position="593"/>
    </location>
</feature>
<dbReference type="STRING" id="49451.A0A314KRX5"/>
<feature type="compositionally biased region" description="Polar residues" evidence="11">
    <location>
        <begin position="537"/>
        <end position="547"/>
    </location>
</feature>
<evidence type="ECO:0000256" key="3">
    <source>
        <dbReference type="ARBA" id="ARBA00022692"/>
    </source>
</evidence>
<evidence type="ECO:0000259" key="13">
    <source>
        <dbReference type="PROSITE" id="PS51005"/>
    </source>
</evidence>
<dbReference type="SUPFAM" id="SSF101941">
    <property type="entry name" value="NAC domain"/>
    <property type="match status" value="1"/>
</dbReference>
<dbReference type="AlphaFoldDB" id="A0A314KRX5"/>
<dbReference type="KEGG" id="nau:109207787"/>
<reference evidence="14" key="1">
    <citation type="submission" date="2016-11" db="EMBL/GenBank/DDBJ databases">
        <title>The genome of Nicotiana attenuata.</title>
        <authorList>
            <person name="Xu S."/>
            <person name="Brockmoeller T."/>
            <person name="Gaquerel E."/>
            <person name="Navarro A."/>
            <person name="Kuhl H."/>
            <person name="Gase K."/>
            <person name="Ling Z."/>
            <person name="Zhou W."/>
            <person name="Kreitzer C."/>
            <person name="Stanke M."/>
            <person name="Tang H."/>
            <person name="Lyons E."/>
            <person name="Pandey P."/>
            <person name="Pandey S.P."/>
            <person name="Timmermann B."/>
            <person name="Baldwin I.T."/>
        </authorList>
    </citation>
    <scope>NUCLEOTIDE SEQUENCE [LARGE SCALE GENOMIC DNA]</scope>
    <source>
        <strain evidence="14">UT</strain>
    </source>
</reference>
<name>A0A314KRX5_NICAT</name>
<evidence type="ECO:0000256" key="2">
    <source>
        <dbReference type="ARBA" id="ARBA00004167"/>
    </source>
</evidence>
<comment type="subcellular location">
    <subcellularLocation>
        <location evidence="2">Membrane</location>
        <topology evidence="2">Single-pass membrane protein</topology>
    </subcellularLocation>
    <subcellularLocation>
        <location evidence="1">Nucleus</location>
    </subcellularLocation>
</comment>
<keyword evidence="6" id="KW-0238">DNA-binding</keyword>
<protein>
    <submittedName>
        <fullName evidence="14">Nac domain-containing protein 62</fullName>
    </submittedName>
</protein>
<keyword evidence="7 12" id="KW-0472">Membrane</keyword>
<dbReference type="Proteomes" id="UP000187609">
    <property type="component" value="Unassembled WGS sequence"/>
</dbReference>
<dbReference type="PANTHER" id="PTHR31744:SF216">
    <property type="entry name" value="NAC TRANSCRIPTION FACTOR"/>
    <property type="match status" value="1"/>
</dbReference>
<keyword evidence="10" id="KW-0539">Nucleus</keyword>